<name>A0A7W4ZAG7_9GAMM</name>
<proteinExistence type="predicted"/>
<dbReference type="PANTHER" id="PTHR31272:SF9">
    <property type="entry name" value="BLL1027 PROTEIN"/>
    <property type="match status" value="1"/>
</dbReference>
<keyword evidence="1" id="KW-1133">Transmembrane helix</keyword>
<feature type="transmembrane region" description="Helical" evidence="1">
    <location>
        <begin position="74"/>
        <end position="96"/>
    </location>
</feature>
<evidence type="ECO:0000313" key="3">
    <source>
        <dbReference type="Proteomes" id="UP000535937"/>
    </source>
</evidence>
<comment type="caution">
    <text evidence="2">The sequence shown here is derived from an EMBL/GenBank/DDBJ whole genome shotgun (WGS) entry which is preliminary data.</text>
</comment>
<keyword evidence="1" id="KW-0472">Membrane</keyword>
<dbReference type="AlphaFoldDB" id="A0A7W4ZAG7"/>
<gene>
    <name evidence="2" type="ORF">FHS09_002152</name>
</gene>
<accession>A0A7W4ZAG7</accession>
<evidence type="ECO:0000313" key="2">
    <source>
        <dbReference type="EMBL" id="MBB3061319.1"/>
    </source>
</evidence>
<organism evidence="2 3">
    <name type="scientific">Microbulbifer rhizosphaerae</name>
    <dbReference type="NCBI Taxonomy" id="1562603"/>
    <lineage>
        <taxon>Bacteria</taxon>
        <taxon>Pseudomonadati</taxon>
        <taxon>Pseudomonadota</taxon>
        <taxon>Gammaproteobacteria</taxon>
        <taxon>Cellvibrionales</taxon>
        <taxon>Microbulbiferaceae</taxon>
        <taxon>Microbulbifer</taxon>
    </lineage>
</organism>
<feature type="transmembrane region" description="Helical" evidence="1">
    <location>
        <begin position="6"/>
        <end position="32"/>
    </location>
</feature>
<protein>
    <submittedName>
        <fullName evidence="2">Cytochrome c biogenesis protein CcdA</fullName>
    </submittedName>
</protein>
<feature type="transmembrane region" description="Helical" evidence="1">
    <location>
        <begin position="44"/>
        <end position="68"/>
    </location>
</feature>
<dbReference type="Proteomes" id="UP000535937">
    <property type="component" value="Unassembled WGS sequence"/>
</dbReference>
<sequence>MSLELTALPLAFLAGMAGILSPCVWPLVPVVIASSATTGRFGPLALAAGLSLSFAVAGSVLMFFLVNAGLDPELFRYLAAFILLAAGIVLVIKTLANRMTLSLSILTSRLNIDASTESGYGQFGVGILLGVVWLPCVGPTLGRRGGLVLTGFDKLLQTWAVQMLPGWLTGL</sequence>
<reference evidence="2 3" key="1">
    <citation type="submission" date="2020-08" db="EMBL/GenBank/DDBJ databases">
        <title>Genomic Encyclopedia of Type Strains, Phase III (KMG-III): the genomes of soil and plant-associated and newly described type strains.</title>
        <authorList>
            <person name="Whitman W."/>
        </authorList>
    </citation>
    <scope>NUCLEOTIDE SEQUENCE [LARGE SCALE GENOMIC DNA]</scope>
    <source>
        <strain evidence="2 3">CECT 8799</strain>
    </source>
</reference>
<dbReference type="EMBL" id="JACHWZ010000009">
    <property type="protein sequence ID" value="MBB3061319.1"/>
    <property type="molecule type" value="Genomic_DNA"/>
</dbReference>
<dbReference type="RefSeq" id="WP_183459603.1">
    <property type="nucleotide sequence ID" value="NZ_JACHWZ010000009.1"/>
</dbReference>
<dbReference type="InterPro" id="IPR051790">
    <property type="entry name" value="Cytochrome_c-biogenesis_DsbD"/>
</dbReference>
<dbReference type="PANTHER" id="PTHR31272">
    <property type="entry name" value="CYTOCHROME C-TYPE BIOGENESIS PROTEIN HI_1454-RELATED"/>
    <property type="match status" value="1"/>
</dbReference>
<keyword evidence="3" id="KW-1185">Reference proteome</keyword>
<keyword evidence="1" id="KW-0812">Transmembrane</keyword>
<evidence type="ECO:0000256" key="1">
    <source>
        <dbReference type="SAM" id="Phobius"/>
    </source>
</evidence>